<organism evidence="1 2">
    <name type="scientific">Pseudocercospora fijiensis (strain CIRAD86)</name>
    <name type="common">Black leaf streak disease fungus</name>
    <name type="synonym">Mycosphaerella fijiensis</name>
    <dbReference type="NCBI Taxonomy" id="383855"/>
    <lineage>
        <taxon>Eukaryota</taxon>
        <taxon>Fungi</taxon>
        <taxon>Dikarya</taxon>
        <taxon>Ascomycota</taxon>
        <taxon>Pezizomycotina</taxon>
        <taxon>Dothideomycetes</taxon>
        <taxon>Dothideomycetidae</taxon>
        <taxon>Mycosphaerellales</taxon>
        <taxon>Mycosphaerellaceae</taxon>
        <taxon>Pseudocercospora</taxon>
    </lineage>
</organism>
<dbReference type="AlphaFoldDB" id="M2YNT0"/>
<reference evidence="1 2" key="1">
    <citation type="journal article" date="2012" name="PLoS Pathog.">
        <title>Diverse lifestyles and strategies of plant pathogenesis encoded in the genomes of eighteen Dothideomycetes fungi.</title>
        <authorList>
            <person name="Ohm R.A."/>
            <person name="Feau N."/>
            <person name="Henrissat B."/>
            <person name="Schoch C.L."/>
            <person name="Horwitz B.A."/>
            <person name="Barry K.W."/>
            <person name="Condon B.J."/>
            <person name="Copeland A.C."/>
            <person name="Dhillon B."/>
            <person name="Glaser F."/>
            <person name="Hesse C.N."/>
            <person name="Kosti I."/>
            <person name="LaButti K."/>
            <person name="Lindquist E.A."/>
            <person name="Lucas S."/>
            <person name="Salamov A.A."/>
            <person name="Bradshaw R.E."/>
            <person name="Ciuffetti L."/>
            <person name="Hamelin R.C."/>
            <person name="Kema G.H.J."/>
            <person name="Lawrence C."/>
            <person name="Scott J.A."/>
            <person name="Spatafora J.W."/>
            <person name="Turgeon B.G."/>
            <person name="de Wit P.J.G.M."/>
            <person name="Zhong S."/>
            <person name="Goodwin S.B."/>
            <person name="Grigoriev I.V."/>
        </authorList>
    </citation>
    <scope>NUCLEOTIDE SEQUENCE [LARGE SCALE GENOMIC DNA]</scope>
    <source>
        <strain evidence="1 2">CIRAD86</strain>
    </source>
</reference>
<keyword evidence="2" id="KW-1185">Reference proteome</keyword>
<dbReference type="GeneID" id="19341600"/>
<dbReference type="VEuPathDB" id="FungiDB:MYCFIDRAFT_79529"/>
<dbReference type="RefSeq" id="XP_007930113.1">
    <property type="nucleotide sequence ID" value="XM_007931922.1"/>
</dbReference>
<evidence type="ECO:0000313" key="2">
    <source>
        <dbReference type="Proteomes" id="UP000016932"/>
    </source>
</evidence>
<dbReference type="KEGG" id="pfj:MYCFIDRAFT_79529"/>
<proteinExistence type="predicted"/>
<accession>M2YNT0</accession>
<dbReference type="HOGENOM" id="CLU_1644467_0_0_1"/>
<dbReference type="EMBL" id="KB446562">
    <property type="protein sequence ID" value="EME79390.1"/>
    <property type="molecule type" value="Genomic_DNA"/>
</dbReference>
<sequence>MRSLMATVLPTTHVKTALQVAHGRQLSGAVVGLLKICFAGMCAWTLDSPAWACRCEDLIGQDESCVTPTARSLAKSAARWWCDAGIAAAAAAADADASVWPWAFVASAGVGVGVAGDIHRIIRNPAISTQRDMDAPRDSTLAWHVVLTVVVPEAKGLERTA</sequence>
<evidence type="ECO:0000313" key="1">
    <source>
        <dbReference type="EMBL" id="EME79390.1"/>
    </source>
</evidence>
<name>M2YNT0_PSEFD</name>
<gene>
    <name evidence="1" type="ORF">MYCFIDRAFT_79529</name>
</gene>
<protein>
    <submittedName>
        <fullName evidence="1">Uncharacterized protein</fullName>
    </submittedName>
</protein>
<dbReference type="Proteomes" id="UP000016932">
    <property type="component" value="Unassembled WGS sequence"/>
</dbReference>